<name>A0A645H0D9_9ZZZZ</name>
<proteinExistence type="predicted"/>
<protein>
    <submittedName>
        <fullName evidence="1">Uncharacterized protein</fullName>
    </submittedName>
</protein>
<gene>
    <name evidence="1" type="ORF">SDC9_180000</name>
</gene>
<dbReference type="AlphaFoldDB" id="A0A645H0D9"/>
<sequence length="147" mass="16152">MEEGVKSLERGQLRRNGQHQLRVHDRNFRKSVFVAEPDFLLAVGDHGPRVGFRSGSRGGGDRDDRKRQVRNGLRLSAAAGDIVPVVARIGRHDRDCLGSVDRAAAAEAENEVASLPFGERGAFHDLLFGRVGLNFVVDGGLYFVVFQ</sequence>
<organism evidence="1">
    <name type="scientific">bioreactor metagenome</name>
    <dbReference type="NCBI Taxonomy" id="1076179"/>
    <lineage>
        <taxon>unclassified sequences</taxon>
        <taxon>metagenomes</taxon>
        <taxon>ecological metagenomes</taxon>
    </lineage>
</organism>
<evidence type="ECO:0000313" key="1">
    <source>
        <dbReference type="EMBL" id="MPN32521.1"/>
    </source>
</evidence>
<comment type="caution">
    <text evidence="1">The sequence shown here is derived from an EMBL/GenBank/DDBJ whole genome shotgun (WGS) entry which is preliminary data.</text>
</comment>
<reference evidence="1" key="1">
    <citation type="submission" date="2019-08" db="EMBL/GenBank/DDBJ databases">
        <authorList>
            <person name="Kucharzyk K."/>
            <person name="Murdoch R.W."/>
            <person name="Higgins S."/>
            <person name="Loffler F."/>
        </authorList>
    </citation>
    <scope>NUCLEOTIDE SEQUENCE</scope>
</reference>
<accession>A0A645H0D9</accession>
<dbReference type="EMBL" id="VSSQ01084589">
    <property type="protein sequence ID" value="MPN32521.1"/>
    <property type="molecule type" value="Genomic_DNA"/>
</dbReference>